<dbReference type="Pfam" id="PF04011">
    <property type="entry name" value="LemA"/>
    <property type="match status" value="1"/>
</dbReference>
<dbReference type="HOGENOM" id="CLU_056714_0_1_0"/>
<dbReference type="InterPro" id="IPR007156">
    <property type="entry name" value="MamQ_LemA"/>
</dbReference>
<evidence type="ECO:0000313" key="7">
    <source>
        <dbReference type="EMBL" id="BAH37771.1"/>
    </source>
</evidence>
<proteinExistence type="inferred from homology"/>
<sequence length="205" mass="22313">MTTSFLHLTRRRALRTVARMALVLPLALSTGACGYNSIQSFDEQAAQAKQNIDAQLQRRADLIPNLVNTVKGFAKQEESVLTQVTQARAGLVGALQKPGGSDPAELANANQQLTGALGRLSIAIEAYPELKSNANFLQLQDELTGTENRIAVSRTDYNGAVRQYNEYIRKFPQVLTAKVTGAKPRTYFEVTDAASRAAPTVDFSK</sequence>
<keyword evidence="6" id="KW-0732">Signal</keyword>
<accession>C1A6B1</accession>
<evidence type="ECO:0000256" key="4">
    <source>
        <dbReference type="ARBA" id="ARBA00022989"/>
    </source>
</evidence>
<keyword evidence="3" id="KW-0812">Transmembrane</keyword>
<evidence type="ECO:0000256" key="6">
    <source>
        <dbReference type="SAM" id="SignalP"/>
    </source>
</evidence>
<evidence type="ECO:0000256" key="3">
    <source>
        <dbReference type="ARBA" id="ARBA00022692"/>
    </source>
</evidence>
<dbReference type="STRING" id="379066.GAU_0729"/>
<dbReference type="KEGG" id="gau:GAU_0729"/>
<evidence type="ECO:0000256" key="5">
    <source>
        <dbReference type="ARBA" id="ARBA00023136"/>
    </source>
</evidence>
<keyword evidence="8" id="KW-1185">Reference proteome</keyword>
<dbReference type="eggNOG" id="COG1704">
    <property type="taxonomic scope" value="Bacteria"/>
</dbReference>
<gene>
    <name evidence="7" type="ordered locus">GAU_0729</name>
</gene>
<keyword evidence="4" id="KW-1133">Transmembrane helix</keyword>
<dbReference type="InterPro" id="IPR023353">
    <property type="entry name" value="LemA-like_dom_sf"/>
</dbReference>
<dbReference type="AlphaFoldDB" id="C1A6B1"/>
<name>C1A6B1_GEMAT</name>
<dbReference type="EMBL" id="AP009153">
    <property type="protein sequence ID" value="BAH37771.1"/>
    <property type="molecule type" value="Genomic_DNA"/>
</dbReference>
<dbReference type="GO" id="GO:0016020">
    <property type="term" value="C:membrane"/>
    <property type="evidence" value="ECO:0007669"/>
    <property type="project" value="UniProtKB-SubCell"/>
</dbReference>
<comment type="subcellular location">
    <subcellularLocation>
        <location evidence="1">Membrane</location>
        <topology evidence="1">Single-pass membrane protein</topology>
    </subcellularLocation>
</comment>
<dbReference type="RefSeq" id="WP_012682218.1">
    <property type="nucleotide sequence ID" value="NC_012489.1"/>
</dbReference>
<evidence type="ECO:0000313" key="8">
    <source>
        <dbReference type="Proteomes" id="UP000002209"/>
    </source>
</evidence>
<dbReference type="Gene3D" id="1.20.1440.20">
    <property type="entry name" value="LemA-like domain"/>
    <property type="match status" value="1"/>
</dbReference>
<comment type="similarity">
    <text evidence="2">Belongs to the LemA family.</text>
</comment>
<keyword evidence="5" id="KW-0472">Membrane</keyword>
<dbReference type="PANTHER" id="PTHR34478">
    <property type="entry name" value="PROTEIN LEMA"/>
    <property type="match status" value="1"/>
</dbReference>
<dbReference type="Proteomes" id="UP000002209">
    <property type="component" value="Chromosome"/>
</dbReference>
<feature type="chain" id="PRO_5002906357" description="LemA family protein" evidence="6">
    <location>
        <begin position="35"/>
        <end position="205"/>
    </location>
</feature>
<protein>
    <recommendedName>
        <fullName evidence="9">LemA family protein</fullName>
    </recommendedName>
</protein>
<dbReference type="PANTHER" id="PTHR34478:SF2">
    <property type="entry name" value="MEMBRANE PROTEIN"/>
    <property type="match status" value="1"/>
</dbReference>
<feature type="signal peptide" evidence="6">
    <location>
        <begin position="1"/>
        <end position="34"/>
    </location>
</feature>
<dbReference type="SUPFAM" id="SSF140478">
    <property type="entry name" value="LemA-like"/>
    <property type="match status" value="1"/>
</dbReference>
<evidence type="ECO:0008006" key="9">
    <source>
        <dbReference type="Google" id="ProtNLM"/>
    </source>
</evidence>
<evidence type="ECO:0000256" key="2">
    <source>
        <dbReference type="ARBA" id="ARBA00008854"/>
    </source>
</evidence>
<reference evidence="8" key="1">
    <citation type="submission" date="2006-03" db="EMBL/GenBank/DDBJ databases">
        <title>Complete genome sequence of Gemmatimonas aurantiaca T-27 that represents a novel phylum Gemmatimonadetes.</title>
        <authorList>
            <person name="Takasaki K."/>
            <person name="Ichikawa N."/>
            <person name="Miura H."/>
            <person name="Matsushita S."/>
            <person name="Watanabe Y."/>
            <person name="Oguchi A."/>
            <person name="Ankai A."/>
            <person name="Yashiro I."/>
            <person name="Takahashi M."/>
            <person name="Terui Y."/>
            <person name="Fukui S."/>
            <person name="Yokoyama H."/>
            <person name="Tanikawa S."/>
            <person name="Hanada S."/>
            <person name="Kamagata Y."/>
            <person name="Fujita N."/>
        </authorList>
    </citation>
    <scope>NUCLEOTIDE SEQUENCE [LARGE SCALE GENOMIC DNA]</scope>
    <source>
        <strain evidence="8">T-27 / DSM 14586 / JCM 11422 / NBRC 100505</strain>
    </source>
</reference>
<evidence type="ECO:0000256" key="1">
    <source>
        <dbReference type="ARBA" id="ARBA00004167"/>
    </source>
</evidence>
<organism evidence="7 8">
    <name type="scientific">Gemmatimonas aurantiaca (strain DSM 14586 / JCM 11422 / NBRC 100505 / T-27)</name>
    <dbReference type="NCBI Taxonomy" id="379066"/>
    <lineage>
        <taxon>Bacteria</taxon>
        <taxon>Pseudomonadati</taxon>
        <taxon>Gemmatimonadota</taxon>
        <taxon>Gemmatimonadia</taxon>
        <taxon>Gemmatimonadales</taxon>
        <taxon>Gemmatimonadaceae</taxon>
        <taxon>Gemmatimonas</taxon>
    </lineage>
</organism>